<dbReference type="AlphaFoldDB" id="A0A0B7AD15"/>
<reference evidence="1" key="1">
    <citation type="submission" date="2014-12" db="EMBL/GenBank/DDBJ databases">
        <title>Insight into the proteome of Arion vulgaris.</title>
        <authorList>
            <person name="Aradska J."/>
            <person name="Bulat T."/>
            <person name="Smidak R."/>
            <person name="Sarate P."/>
            <person name="Gangsoo J."/>
            <person name="Sialana F."/>
            <person name="Bilban M."/>
            <person name="Lubec G."/>
        </authorList>
    </citation>
    <scope>NUCLEOTIDE SEQUENCE</scope>
    <source>
        <tissue evidence="1">Skin</tissue>
    </source>
</reference>
<sequence>MINSGNKWSFTQIHYLYCKISVYKRVTFQWVPGDENVKKVENEFTYFFQKKKAAWTLEKKLNYPATTIIDHHLPSQDGITD</sequence>
<accession>A0A0B7AD15</accession>
<evidence type="ECO:0000313" key="1">
    <source>
        <dbReference type="EMBL" id="CEK78663.1"/>
    </source>
</evidence>
<dbReference type="EMBL" id="HACG01031798">
    <property type="protein sequence ID" value="CEK78663.1"/>
    <property type="molecule type" value="Transcribed_RNA"/>
</dbReference>
<gene>
    <name evidence="1" type="primary">ORF111322</name>
</gene>
<protein>
    <submittedName>
        <fullName evidence="1">Uncharacterized protein</fullName>
    </submittedName>
</protein>
<organism evidence="1">
    <name type="scientific">Arion vulgaris</name>
    <dbReference type="NCBI Taxonomy" id="1028688"/>
    <lineage>
        <taxon>Eukaryota</taxon>
        <taxon>Metazoa</taxon>
        <taxon>Spiralia</taxon>
        <taxon>Lophotrochozoa</taxon>
        <taxon>Mollusca</taxon>
        <taxon>Gastropoda</taxon>
        <taxon>Heterobranchia</taxon>
        <taxon>Euthyneura</taxon>
        <taxon>Panpulmonata</taxon>
        <taxon>Eupulmonata</taxon>
        <taxon>Stylommatophora</taxon>
        <taxon>Helicina</taxon>
        <taxon>Arionoidea</taxon>
        <taxon>Arionidae</taxon>
        <taxon>Arion</taxon>
    </lineage>
</organism>
<name>A0A0B7AD15_9EUPU</name>
<proteinExistence type="predicted"/>